<dbReference type="CDD" id="cd17932">
    <property type="entry name" value="DEXQc_UvrD"/>
    <property type="match status" value="1"/>
</dbReference>
<dbReference type="InterPro" id="IPR014016">
    <property type="entry name" value="UvrD-like_ATP-bd"/>
</dbReference>
<keyword evidence="6" id="KW-0413">Isomerase</keyword>
<dbReference type="GO" id="GO:0016787">
    <property type="term" value="F:hydrolase activity"/>
    <property type="evidence" value="ECO:0007669"/>
    <property type="project" value="UniProtKB-UniRule"/>
</dbReference>
<dbReference type="GO" id="GO:0003677">
    <property type="term" value="F:DNA binding"/>
    <property type="evidence" value="ECO:0007669"/>
    <property type="project" value="InterPro"/>
</dbReference>
<accession>A0AB34K597</accession>
<dbReference type="Proteomes" id="UP001515480">
    <property type="component" value="Unassembled WGS sequence"/>
</dbReference>
<feature type="region of interest" description="Disordered" evidence="11">
    <location>
        <begin position="1"/>
        <end position="30"/>
    </location>
</feature>
<evidence type="ECO:0000256" key="4">
    <source>
        <dbReference type="ARBA" id="ARBA00022806"/>
    </source>
</evidence>
<evidence type="ECO:0000256" key="11">
    <source>
        <dbReference type="SAM" id="MobiDB-lite"/>
    </source>
</evidence>
<proteinExistence type="inferred from homology"/>
<protein>
    <recommendedName>
        <fullName evidence="8">DNA 3'-5' helicase</fullName>
        <ecNumber evidence="8">5.6.2.4</ecNumber>
    </recommendedName>
</protein>
<dbReference type="PROSITE" id="PS51217">
    <property type="entry name" value="UVRD_HELICASE_CTER"/>
    <property type="match status" value="1"/>
</dbReference>
<comment type="catalytic activity">
    <reaction evidence="7">
        <text>Couples ATP hydrolysis with the unwinding of duplex DNA by translocating in the 3'-5' direction.</text>
        <dbReference type="EC" id="5.6.2.4"/>
    </reaction>
</comment>
<keyword evidence="3 10" id="KW-0378">Hydrolase</keyword>
<feature type="domain" description="UvrD-like helicase ATP-binding" evidence="12">
    <location>
        <begin position="88"/>
        <end position="368"/>
    </location>
</feature>
<gene>
    <name evidence="14" type="ORF">AB1Y20_009512</name>
</gene>
<evidence type="ECO:0000259" key="13">
    <source>
        <dbReference type="PROSITE" id="PS51217"/>
    </source>
</evidence>
<dbReference type="EMBL" id="JBGBPQ010000002">
    <property type="protein sequence ID" value="KAL1528151.1"/>
    <property type="molecule type" value="Genomic_DNA"/>
</dbReference>
<comment type="caution">
    <text evidence="14">The sequence shown here is derived from an EMBL/GenBank/DDBJ whole genome shotgun (WGS) entry which is preliminary data.</text>
</comment>
<dbReference type="InterPro" id="IPR027417">
    <property type="entry name" value="P-loop_NTPase"/>
</dbReference>
<dbReference type="Gene3D" id="1.10.486.10">
    <property type="entry name" value="PCRA, domain 4"/>
    <property type="match status" value="2"/>
</dbReference>
<evidence type="ECO:0000256" key="3">
    <source>
        <dbReference type="ARBA" id="ARBA00022801"/>
    </source>
</evidence>
<dbReference type="AlphaFoldDB" id="A0AB34K597"/>
<evidence type="ECO:0000256" key="6">
    <source>
        <dbReference type="ARBA" id="ARBA00023235"/>
    </source>
</evidence>
<evidence type="ECO:0000256" key="2">
    <source>
        <dbReference type="ARBA" id="ARBA00022741"/>
    </source>
</evidence>
<keyword evidence="4 10" id="KW-0347">Helicase</keyword>
<evidence type="ECO:0000259" key="12">
    <source>
        <dbReference type="PROSITE" id="PS51198"/>
    </source>
</evidence>
<dbReference type="Gene3D" id="1.10.10.160">
    <property type="match status" value="1"/>
</dbReference>
<keyword evidence="15" id="KW-1185">Reference proteome</keyword>
<name>A0AB34K597_PRYPA</name>
<dbReference type="Pfam" id="PF00580">
    <property type="entry name" value="UvrD-helicase"/>
    <property type="match status" value="1"/>
</dbReference>
<comment type="similarity">
    <text evidence="1">Belongs to the helicase family. UvrD subfamily.</text>
</comment>
<comment type="catalytic activity">
    <reaction evidence="9">
        <text>ATP + H2O = ADP + phosphate + H(+)</text>
        <dbReference type="Rhea" id="RHEA:13065"/>
        <dbReference type="ChEBI" id="CHEBI:15377"/>
        <dbReference type="ChEBI" id="CHEBI:15378"/>
        <dbReference type="ChEBI" id="CHEBI:30616"/>
        <dbReference type="ChEBI" id="CHEBI:43474"/>
        <dbReference type="ChEBI" id="CHEBI:456216"/>
        <dbReference type="EC" id="5.6.2.4"/>
    </reaction>
</comment>
<keyword evidence="5 10" id="KW-0067">ATP-binding</keyword>
<dbReference type="GO" id="GO:0005634">
    <property type="term" value="C:nucleus"/>
    <property type="evidence" value="ECO:0007669"/>
    <property type="project" value="TreeGrafter"/>
</dbReference>
<feature type="domain" description="UvrD-like helicase C-terminal" evidence="13">
    <location>
        <begin position="369"/>
        <end position="788"/>
    </location>
</feature>
<feature type="binding site" evidence="10">
    <location>
        <begin position="109"/>
        <end position="116"/>
    </location>
    <ligand>
        <name>ATP</name>
        <dbReference type="ChEBI" id="CHEBI:30616"/>
    </ligand>
</feature>
<dbReference type="InterPro" id="IPR014017">
    <property type="entry name" value="DNA_helicase_UvrD-like_C"/>
</dbReference>
<dbReference type="InterPro" id="IPR013986">
    <property type="entry name" value="DExx_box_DNA_helicase_dom_sf"/>
</dbReference>
<dbReference type="Pfam" id="PF13361">
    <property type="entry name" value="UvrD_C"/>
    <property type="match status" value="2"/>
</dbReference>
<evidence type="ECO:0000256" key="10">
    <source>
        <dbReference type="PROSITE-ProRule" id="PRU00560"/>
    </source>
</evidence>
<evidence type="ECO:0000256" key="5">
    <source>
        <dbReference type="ARBA" id="ARBA00022840"/>
    </source>
</evidence>
<dbReference type="Gene3D" id="3.40.50.300">
    <property type="entry name" value="P-loop containing nucleotide triphosphate hydrolases"/>
    <property type="match status" value="3"/>
</dbReference>
<dbReference type="EC" id="5.6.2.4" evidence="8"/>
<dbReference type="PANTHER" id="PTHR11070">
    <property type="entry name" value="UVRD / RECB / PCRA DNA HELICASE FAMILY MEMBER"/>
    <property type="match status" value="1"/>
</dbReference>
<organism evidence="14 15">
    <name type="scientific">Prymnesium parvum</name>
    <name type="common">Toxic golden alga</name>
    <dbReference type="NCBI Taxonomy" id="97485"/>
    <lineage>
        <taxon>Eukaryota</taxon>
        <taxon>Haptista</taxon>
        <taxon>Haptophyta</taxon>
        <taxon>Prymnesiophyceae</taxon>
        <taxon>Prymnesiales</taxon>
        <taxon>Prymnesiaceae</taxon>
        <taxon>Prymnesium</taxon>
    </lineage>
</organism>
<sequence>MDDFKLQEEMPRSALLPTSSGHLPHPPFTSPHIPVRQLHLLTRNALLRPARLTLRDHSSSGATGRPLHIRHTSLHAPPRQSLPSMFDGLSEAQLRAATSSADHPLLIVAGPGAGKTRSITARVQHLLATGVPPARILAITFTCAAAGEMSRRLAAAAGPGAEAICVTTFHSLALLLCRQHGAAAGYADGFVVRTHKQQRKLVERLCAQRRSAAAAAGRPAPAEPAAAALLAAILRAKAQGVGAEACAPPLGEVYSAYGAAMAADGGVDLVDFVRIAAEALERSAAARAAVHARHTHVLVDELQDSSGAQLRFLRLLVPDPPCAQRITAVGDDDQSIYGFQGAGGGLTHFEAAFPHCRRVLLEENYRSTGTLVDAAAALVGHNASRLPKRMRTANAAGARVVVVECRDASCELSHVLRRVRRLVDGGVRRAEIALLVRTARTGGALQRALAAGGVPFNTHAAGHLDAKPVRDLLALLKLLLAPHDDIFFCRVVKAVARTRAKELLLVLENLRDSMDQSGFYPPSAAKLPLHEVARRLRAGWAGGDGAAPDTPQVSPADRKFVCRLVDDLETLTRRLGSLQLSGFLRRCIDLLHNKSLFHSPQSTRHGSRYLNVVPHRRTLLSLLMEDVNAFERDYARSQTVLTTPRPPASPAPPSLVPTSHAVRTPLAPLSPQNESLPQITEISDEALLAFDIDEAIATHYDEQRAEACEAAPPRRVAARGRGGCCGQDATTAVGATLDAAEARIRERNAGRLRAFLDYAEQARCERKAASSEVDADAITLCTIHSSKGLEWSHVFIVHMNEGECPPRGAQGAALEEERRIAFVAVTRAKESLVITHVARESSGEPAVASRFIAEIPPSLIERHIEYS</sequence>
<evidence type="ECO:0000313" key="14">
    <source>
        <dbReference type="EMBL" id="KAL1528151.1"/>
    </source>
</evidence>
<dbReference type="SUPFAM" id="SSF52540">
    <property type="entry name" value="P-loop containing nucleoside triphosphate hydrolases"/>
    <property type="match status" value="1"/>
</dbReference>
<dbReference type="GO" id="GO:0005524">
    <property type="term" value="F:ATP binding"/>
    <property type="evidence" value="ECO:0007669"/>
    <property type="project" value="UniProtKB-UniRule"/>
</dbReference>
<dbReference type="PROSITE" id="PS51198">
    <property type="entry name" value="UVRD_HELICASE_ATP_BIND"/>
    <property type="match status" value="1"/>
</dbReference>
<dbReference type="InterPro" id="IPR000212">
    <property type="entry name" value="DNA_helicase_UvrD/REP"/>
</dbReference>
<reference evidence="14 15" key="1">
    <citation type="journal article" date="2024" name="Science">
        <title>Giant polyketide synthase enzymes in the biosynthesis of giant marine polyether toxins.</title>
        <authorList>
            <person name="Fallon T.R."/>
            <person name="Shende V.V."/>
            <person name="Wierzbicki I.H."/>
            <person name="Pendleton A.L."/>
            <person name="Watervoot N.F."/>
            <person name="Auber R.P."/>
            <person name="Gonzalez D.J."/>
            <person name="Wisecaver J.H."/>
            <person name="Moore B.S."/>
        </authorList>
    </citation>
    <scope>NUCLEOTIDE SEQUENCE [LARGE SCALE GENOMIC DNA]</scope>
    <source>
        <strain evidence="14 15">12B1</strain>
    </source>
</reference>
<feature type="compositionally biased region" description="Basic and acidic residues" evidence="11">
    <location>
        <begin position="1"/>
        <end position="11"/>
    </location>
</feature>
<evidence type="ECO:0000256" key="9">
    <source>
        <dbReference type="ARBA" id="ARBA00048988"/>
    </source>
</evidence>
<evidence type="ECO:0000256" key="8">
    <source>
        <dbReference type="ARBA" id="ARBA00034808"/>
    </source>
</evidence>
<evidence type="ECO:0000256" key="1">
    <source>
        <dbReference type="ARBA" id="ARBA00009922"/>
    </source>
</evidence>
<keyword evidence="2 10" id="KW-0547">Nucleotide-binding</keyword>
<dbReference type="GO" id="GO:0043138">
    <property type="term" value="F:3'-5' DNA helicase activity"/>
    <property type="evidence" value="ECO:0007669"/>
    <property type="project" value="UniProtKB-EC"/>
</dbReference>
<dbReference type="GO" id="GO:0000725">
    <property type="term" value="P:recombinational repair"/>
    <property type="evidence" value="ECO:0007669"/>
    <property type="project" value="TreeGrafter"/>
</dbReference>
<evidence type="ECO:0000313" key="15">
    <source>
        <dbReference type="Proteomes" id="UP001515480"/>
    </source>
</evidence>
<evidence type="ECO:0000256" key="7">
    <source>
        <dbReference type="ARBA" id="ARBA00034617"/>
    </source>
</evidence>